<dbReference type="EC" id="3.1.4.52" evidence="1"/>
<dbReference type="InterPro" id="IPR000700">
    <property type="entry name" value="PAS-assoc_C"/>
</dbReference>
<evidence type="ECO:0000256" key="1">
    <source>
        <dbReference type="ARBA" id="ARBA00012282"/>
    </source>
</evidence>
<dbReference type="InterPro" id="IPR029787">
    <property type="entry name" value="Nucleotide_cyclase"/>
</dbReference>
<dbReference type="InterPro" id="IPR052155">
    <property type="entry name" value="Biofilm_reg_signaling"/>
</dbReference>
<feature type="domain" description="PAC" evidence="4">
    <location>
        <begin position="467"/>
        <end position="517"/>
    </location>
</feature>
<dbReference type="SMART" id="SM00086">
    <property type="entry name" value="PAC"/>
    <property type="match status" value="3"/>
</dbReference>
<dbReference type="PANTHER" id="PTHR44757">
    <property type="entry name" value="DIGUANYLATE CYCLASE DGCP"/>
    <property type="match status" value="1"/>
</dbReference>
<protein>
    <recommendedName>
        <fullName evidence="1">cyclic-guanylate-specific phosphodiesterase</fullName>
        <ecNumber evidence="1">3.1.4.52</ecNumber>
    </recommendedName>
</protein>
<dbReference type="Pfam" id="PF00989">
    <property type="entry name" value="PAS"/>
    <property type="match status" value="1"/>
</dbReference>
<dbReference type="SMART" id="SM00091">
    <property type="entry name" value="PAS"/>
    <property type="match status" value="4"/>
</dbReference>
<dbReference type="NCBIfam" id="TIGR00254">
    <property type="entry name" value="GGDEF"/>
    <property type="match status" value="1"/>
</dbReference>
<dbReference type="InterPro" id="IPR013655">
    <property type="entry name" value="PAS_fold_3"/>
</dbReference>
<dbReference type="GO" id="GO:0016301">
    <property type="term" value="F:kinase activity"/>
    <property type="evidence" value="ECO:0007669"/>
    <property type="project" value="UniProtKB-KW"/>
</dbReference>
<feature type="domain" description="GGDEF" evidence="6">
    <location>
        <begin position="549"/>
        <end position="687"/>
    </location>
</feature>
<dbReference type="SUPFAM" id="SSF55073">
    <property type="entry name" value="Nucleotide cyclase"/>
    <property type="match status" value="1"/>
</dbReference>
<dbReference type="PROSITE" id="PS50112">
    <property type="entry name" value="PAS"/>
    <property type="match status" value="1"/>
</dbReference>
<dbReference type="PROSITE" id="PS50887">
    <property type="entry name" value="GGDEF"/>
    <property type="match status" value="1"/>
</dbReference>
<dbReference type="CDD" id="cd01948">
    <property type="entry name" value="EAL"/>
    <property type="match status" value="1"/>
</dbReference>
<dbReference type="PANTHER" id="PTHR44757:SF2">
    <property type="entry name" value="BIOFILM ARCHITECTURE MAINTENANCE PROTEIN MBAA"/>
    <property type="match status" value="1"/>
</dbReference>
<accession>A0A2A3MI58</accession>
<dbReference type="InterPro" id="IPR035919">
    <property type="entry name" value="EAL_sf"/>
</dbReference>
<gene>
    <name evidence="7" type="ORF">CNQ84_09960</name>
</gene>
<evidence type="ECO:0000259" key="5">
    <source>
        <dbReference type="PROSITE" id="PS50883"/>
    </source>
</evidence>
<reference evidence="7 8" key="1">
    <citation type="submission" date="2017-09" db="EMBL/GenBank/DDBJ databases">
        <title>Pseudomonas abyssi sp. nov. isolated from Abyssopelagic Water.</title>
        <authorList>
            <person name="Wei Y."/>
        </authorList>
    </citation>
    <scope>NUCLEOTIDE SEQUENCE [LARGE SCALE GENOMIC DNA]</scope>
    <source>
        <strain evidence="7 8">MT5</strain>
    </source>
</reference>
<evidence type="ECO:0000313" key="8">
    <source>
        <dbReference type="Proteomes" id="UP000242313"/>
    </source>
</evidence>
<evidence type="ECO:0000259" key="6">
    <source>
        <dbReference type="PROSITE" id="PS50887"/>
    </source>
</evidence>
<dbReference type="FunFam" id="3.20.20.450:FF:000001">
    <property type="entry name" value="Cyclic di-GMP phosphodiesterase yahA"/>
    <property type="match status" value="1"/>
</dbReference>
<dbReference type="InterPro" id="IPR001633">
    <property type="entry name" value="EAL_dom"/>
</dbReference>
<dbReference type="Proteomes" id="UP000242313">
    <property type="component" value="Unassembled WGS sequence"/>
</dbReference>
<evidence type="ECO:0000313" key="7">
    <source>
        <dbReference type="EMBL" id="PBK04417.1"/>
    </source>
</evidence>
<dbReference type="GO" id="GO:0006355">
    <property type="term" value="P:regulation of DNA-templated transcription"/>
    <property type="evidence" value="ECO:0007669"/>
    <property type="project" value="InterPro"/>
</dbReference>
<dbReference type="Gene3D" id="3.30.450.20">
    <property type="entry name" value="PAS domain"/>
    <property type="match status" value="4"/>
</dbReference>
<dbReference type="InterPro" id="IPR035965">
    <property type="entry name" value="PAS-like_dom_sf"/>
</dbReference>
<dbReference type="CDD" id="cd01949">
    <property type="entry name" value="GGDEF"/>
    <property type="match status" value="1"/>
</dbReference>
<dbReference type="GO" id="GO:0071111">
    <property type="term" value="F:cyclic-guanylate-specific phosphodiesterase activity"/>
    <property type="evidence" value="ECO:0007669"/>
    <property type="project" value="UniProtKB-EC"/>
</dbReference>
<dbReference type="InterPro" id="IPR001610">
    <property type="entry name" value="PAC"/>
</dbReference>
<dbReference type="EMBL" id="NTMR01000011">
    <property type="protein sequence ID" value="PBK04417.1"/>
    <property type="molecule type" value="Genomic_DNA"/>
</dbReference>
<dbReference type="SUPFAM" id="SSF141868">
    <property type="entry name" value="EAL domain-like"/>
    <property type="match status" value="1"/>
</dbReference>
<evidence type="ECO:0000256" key="2">
    <source>
        <dbReference type="ARBA" id="ARBA00022636"/>
    </source>
</evidence>
<dbReference type="PROSITE" id="PS50113">
    <property type="entry name" value="PAC"/>
    <property type="match status" value="2"/>
</dbReference>
<evidence type="ECO:0000259" key="3">
    <source>
        <dbReference type="PROSITE" id="PS50112"/>
    </source>
</evidence>
<dbReference type="PROSITE" id="PS50883">
    <property type="entry name" value="EAL"/>
    <property type="match status" value="1"/>
</dbReference>
<dbReference type="SMART" id="SM00052">
    <property type="entry name" value="EAL"/>
    <property type="match status" value="1"/>
</dbReference>
<dbReference type="SUPFAM" id="SSF55785">
    <property type="entry name" value="PYP-like sensor domain (PAS domain)"/>
    <property type="match status" value="4"/>
</dbReference>
<dbReference type="AlphaFoldDB" id="A0A2A3MI58"/>
<keyword evidence="8" id="KW-1185">Reference proteome</keyword>
<feature type="domain" description="EAL" evidence="5">
    <location>
        <begin position="696"/>
        <end position="952"/>
    </location>
</feature>
<dbReference type="Pfam" id="PF13426">
    <property type="entry name" value="PAS_9"/>
    <property type="match status" value="2"/>
</dbReference>
<dbReference type="SMART" id="SM00267">
    <property type="entry name" value="GGDEF"/>
    <property type="match status" value="1"/>
</dbReference>
<dbReference type="Pfam" id="PF00563">
    <property type="entry name" value="EAL"/>
    <property type="match status" value="1"/>
</dbReference>
<proteinExistence type="predicted"/>
<organism evidence="7 8">
    <name type="scientific">Pseudomonas abyssi</name>
    <dbReference type="NCBI Taxonomy" id="170540"/>
    <lineage>
        <taxon>Bacteria</taxon>
        <taxon>Pseudomonadati</taxon>
        <taxon>Pseudomonadota</taxon>
        <taxon>Gammaproteobacteria</taxon>
        <taxon>Pseudomonadales</taxon>
        <taxon>Pseudomonadaceae</taxon>
        <taxon>Pseudomonas</taxon>
    </lineage>
</organism>
<evidence type="ECO:0000259" key="4">
    <source>
        <dbReference type="PROSITE" id="PS50113"/>
    </source>
</evidence>
<keyword evidence="2" id="KW-0973">c-di-GMP</keyword>
<dbReference type="Gene3D" id="3.20.20.450">
    <property type="entry name" value="EAL domain"/>
    <property type="match status" value="1"/>
</dbReference>
<keyword evidence="7" id="KW-0418">Kinase</keyword>
<dbReference type="Pfam" id="PF00990">
    <property type="entry name" value="GGDEF"/>
    <property type="match status" value="1"/>
</dbReference>
<feature type="domain" description="PAC" evidence="4">
    <location>
        <begin position="214"/>
        <end position="269"/>
    </location>
</feature>
<dbReference type="InterPro" id="IPR043128">
    <property type="entry name" value="Rev_trsase/Diguanyl_cyclase"/>
</dbReference>
<comment type="caution">
    <text evidence="7">The sequence shown here is derived from an EMBL/GenBank/DDBJ whole genome shotgun (WGS) entry which is preliminary data.</text>
</comment>
<dbReference type="InterPro" id="IPR000014">
    <property type="entry name" value="PAS"/>
</dbReference>
<dbReference type="InterPro" id="IPR013767">
    <property type="entry name" value="PAS_fold"/>
</dbReference>
<dbReference type="NCBIfam" id="TIGR00229">
    <property type="entry name" value="sensory_box"/>
    <property type="match status" value="2"/>
</dbReference>
<dbReference type="Pfam" id="PF08447">
    <property type="entry name" value="PAS_3"/>
    <property type="match status" value="1"/>
</dbReference>
<keyword evidence="7" id="KW-0808">Transferase</keyword>
<dbReference type="InterPro" id="IPR000160">
    <property type="entry name" value="GGDEF_dom"/>
</dbReference>
<name>A0A2A3MI58_9PSED</name>
<dbReference type="Gene3D" id="3.30.70.270">
    <property type="match status" value="1"/>
</dbReference>
<dbReference type="CDD" id="cd00130">
    <property type="entry name" value="PAS"/>
    <property type="match status" value="4"/>
</dbReference>
<sequence>MDQTSMPGTTGVAPPTPSTVNDASFLLLFNGMPGPALLIDGQTQLIIDVNPAFIQATQYERHQLLGQPAGDFPLWGHPRRWHAMMRSQTRQGSLRYQPIELLRRDGGLLSYQVSIVKLNQQLLLCLQPRASNNASDQALKDSRSRLRMALEAGQMGIWDWQIATDALHCSARSAELHGFQAADWDGCASHFLQHVVAKDRQAIRRAFIAICRGREPRYRLTYRVVVNKRQRWLQATATLHLNQQGQPARMIGTLVDITDQRRNQNALVESEAKFAILFQNAPDPYCLVHNQRVIEVNQSFARTFGYSAIDLIGRQPEEIGLWSSHSAHRSLQQAARGERELHGFTETFSTSNGHLLLCEVGSTRIRINHQQCVLFSFRDITARTQAESALRASEDKFARAFKGSPDSISISELKTGRQLEVNDGFCRLTGYSPEEAIGRTVNELGIWIDANERDDLIRTMDEKGGVYGREMRIRTRHGKEILVSVSAQPLTLDGLDCMLLTARDITEQKRIEARVKHLAYHDALTNLPNRLLLSDRLSQLNALHQRHDLRGALLFFDLDHFKHINDSLGHSCGDAVLQEVTRRLLCRVRAEDTVARLGGDEFVVLLSGFTSTGPALAQEVERAARELLDAISAPMQIEGHALQLSTSIGIALIPDHGDSAEDLLKRADIALYRVKERGRDGIAFFEQSMQVAASERLAIESELRRAISKGQFCLHYQPQFDYRSQRVEGAESLLRWQHPERGLIGPGAFIDVLEQSSLILEAGRQILHQACAYIAELLGAGLITPHFRLSVNISPRQFRHASFVDDVLGAIALHEIPTSCLSLEITEGIVIENINDTIDKMNLLRSHGVHFAIDDFGTGYSSLSYLKQLPVDLLKIDQSFVRDCPHNPNDAEIIRAIIAIATSLHLGLIAEGVETQEQLTFLHQQGCEQFQGYLFGRPMDASHLRSLLQNPPDYAVT</sequence>
<feature type="domain" description="PAS" evidence="3">
    <location>
        <begin position="393"/>
        <end position="444"/>
    </location>
</feature>